<evidence type="ECO:0000256" key="2">
    <source>
        <dbReference type="ARBA" id="ARBA00023136"/>
    </source>
</evidence>
<comment type="similarity">
    <text evidence="4">Belongs to the TonB-dependent receptor family.</text>
</comment>
<evidence type="ECO:0000256" key="5">
    <source>
        <dbReference type="SAM" id="SignalP"/>
    </source>
</evidence>
<dbReference type="Proteomes" id="UP001521137">
    <property type="component" value="Unassembled WGS sequence"/>
</dbReference>
<feature type="domain" description="TonB-dependent receptor-like beta-barrel" evidence="6">
    <location>
        <begin position="469"/>
        <end position="1000"/>
    </location>
</feature>
<feature type="signal peptide" evidence="5">
    <location>
        <begin position="1"/>
        <end position="30"/>
    </location>
</feature>
<comment type="subcellular location">
    <subcellularLocation>
        <location evidence="1 4">Cell outer membrane</location>
    </subcellularLocation>
</comment>
<sequence length="1033" mass="112556">MRSPSQFQKSILATSIGIMLGTVAMTSALAQETDDTEVIQVRGIRGSLQESMSIKRESKGIVDAISAEDIGKFPDSNLAESLQRITGVSIDRNNGEGDKITVRGFGGDNNMVTLNGRLMPAADAYGNGGGSGRAFSFANLASESVRAVEVYKTGKANITAGGIGSTVNIVTAKPLDNPGMHASVGGKLVGDTTVDQGDSITPELSGIFSFTNDDATWGVGVSFSKQVRHSGSARAGVSGWNYANWDPSYDAANDVMQYQSFAIVEGPNGETDPAYTDSRITNAPADGQLFARPNDLRFFHNDFERDRTNAQVTLQLAPTDDLTATLDYTYVNNKVQQHEAQSGFWANRSYDSVTFDTDQPVATMVQINEYLGGAKDNTATQIWNHQVNSIDSIGLNLEYVVNDNFALTLDVHDSKAESLPDDMEAAGVGRITMGMAAPIGLTQNYDFSGDIQTLAVTIDDSVKPRASDLPAPNGVWDATDVGTNQPQFGGSSQVTDISQIKLDGSYQFDEGQFDFGIETRSIEMHQQNVNLRFNTGSWGINRPGELPPGSLEEFDLMGRFEDFNMGNHGITSFRGNAIDLIQWASQTYDFDYSVAPSNRPNATAASENDHLVEEDVFSAYFQYSLNGEIGGMETNILAGVRYESTELMSTSVQTIPIAARWEANNDFTTVTGPESSHVTENHSYNHVLPSLDIDVSITDDLKARMSFGQTMARASYNNLRASVSIGGYNSATLLGGIPDATSSNPGLVPLLSTNTDISLEYYFDDTSYVSVGYFDKRVSNFIGNEQVRLPQFDLRDATGGPRAQAAADALASIGKGLDETHLFTMVAILDNPQDFPNGAADYLTKEAEFADESAFEFYMEKYNILPNGDDPLYQFLTSRPVNNKDANIYGAEIAAQHFFADTGFGLQANYTLVRGDVKYDNTAAPTVSQFALTGLSDTANVVAMYEKDGWQARLAYNWRDDFLNEAGTQPRYIEAYSQWDFTVSYDVMEDLTVTFAGLNITDENQRVYGRSIRATYDVTDLGARYTLGARYNF</sequence>
<keyword evidence="9" id="KW-1185">Reference proteome</keyword>
<dbReference type="Gene3D" id="2.40.170.20">
    <property type="entry name" value="TonB-dependent receptor, beta-barrel domain"/>
    <property type="match status" value="1"/>
</dbReference>
<dbReference type="EMBL" id="JAKGAS010000001">
    <property type="protein sequence ID" value="MCF2946741.1"/>
    <property type="molecule type" value="Genomic_DNA"/>
</dbReference>
<comment type="caution">
    <text evidence="8">The sequence shown here is derived from an EMBL/GenBank/DDBJ whole genome shotgun (WGS) entry which is preliminary data.</text>
</comment>
<gene>
    <name evidence="8" type="ORF">L0668_01365</name>
</gene>
<keyword evidence="2 4" id="KW-0472">Membrane</keyword>
<dbReference type="Pfam" id="PF00593">
    <property type="entry name" value="TonB_dep_Rec_b-barrel"/>
    <property type="match status" value="1"/>
</dbReference>
<dbReference type="InterPro" id="IPR000531">
    <property type="entry name" value="Beta-barrel_TonB"/>
</dbReference>
<keyword evidence="8" id="KW-0675">Receptor</keyword>
<dbReference type="Gene3D" id="2.170.130.10">
    <property type="entry name" value="TonB-dependent receptor, plug domain"/>
    <property type="match status" value="1"/>
</dbReference>
<dbReference type="InterPro" id="IPR010104">
    <property type="entry name" value="TonB_rcpt_bac"/>
</dbReference>
<reference evidence="8 9" key="1">
    <citation type="submission" date="2022-01" db="EMBL/GenBank/DDBJ databases">
        <title>Paraglaciecola sp. G1-23.</title>
        <authorList>
            <person name="Jin M.S."/>
            <person name="Han D.M."/>
            <person name="Kim H.M."/>
            <person name="Jeon C.O."/>
        </authorList>
    </citation>
    <scope>NUCLEOTIDE SEQUENCE [LARGE SCALE GENOMIC DNA]</scope>
    <source>
        <strain evidence="8 9">G1-23</strain>
    </source>
</reference>
<dbReference type="NCBIfam" id="TIGR01782">
    <property type="entry name" value="TonB-Xanth-Caul"/>
    <property type="match status" value="1"/>
</dbReference>
<proteinExistence type="inferred from homology"/>
<dbReference type="InterPro" id="IPR037066">
    <property type="entry name" value="Plug_dom_sf"/>
</dbReference>
<organism evidence="8 9">
    <name type="scientific">Paraglaciecola algarum</name>
    <dbReference type="NCBI Taxonomy" id="3050085"/>
    <lineage>
        <taxon>Bacteria</taxon>
        <taxon>Pseudomonadati</taxon>
        <taxon>Pseudomonadota</taxon>
        <taxon>Gammaproteobacteria</taxon>
        <taxon>Alteromonadales</taxon>
        <taxon>Alteromonadaceae</taxon>
        <taxon>Paraglaciecola</taxon>
    </lineage>
</organism>
<dbReference type="Pfam" id="PF07715">
    <property type="entry name" value="Plug"/>
    <property type="match status" value="1"/>
</dbReference>
<evidence type="ECO:0000256" key="4">
    <source>
        <dbReference type="RuleBase" id="RU003357"/>
    </source>
</evidence>
<evidence type="ECO:0000259" key="7">
    <source>
        <dbReference type="Pfam" id="PF07715"/>
    </source>
</evidence>
<keyword evidence="5" id="KW-0732">Signal</keyword>
<keyword evidence="4" id="KW-0798">TonB box</keyword>
<evidence type="ECO:0000256" key="3">
    <source>
        <dbReference type="ARBA" id="ARBA00023237"/>
    </source>
</evidence>
<dbReference type="PANTHER" id="PTHR40980:SF3">
    <property type="entry name" value="TONB-DEPENDENT RECEPTOR-LIKE BETA-BARREL DOMAIN-CONTAINING PROTEIN"/>
    <property type="match status" value="1"/>
</dbReference>
<evidence type="ECO:0000259" key="6">
    <source>
        <dbReference type="Pfam" id="PF00593"/>
    </source>
</evidence>
<feature type="chain" id="PRO_5046938797" evidence="5">
    <location>
        <begin position="31"/>
        <end position="1033"/>
    </location>
</feature>
<dbReference type="RefSeq" id="WP_235310265.1">
    <property type="nucleotide sequence ID" value="NZ_JAKGAS010000001.1"/>
</dbReference>
<keyword evidence="3" id="KW-0998">Cell outer membrane</keyword>
<evidence type="ECO:0000313" key="8">
    <source>
        <dbReference type="EMBL" id="MCF2946741.1"/>
    </source>
</evidence>
<dbReference type="InterPro" id="IPR012910">
    <property type="entry name" value="Plug_dom"/>
</dbReference>
<evidence type="ECO:0000313" key="9">
    <source>
        <dbReference type="Proteomes" id="UP001521137"/>
    </source>
</evidence>
<dbReference type="SUPFAM" id="SSF56935">
    <property type="entry name" value="Porins"/>
    <property type="match status" value="1"/>
</dbReference>
<accession>A0ABS9D1E7</accession>
<name>A0ABS9D1E7_9ALTE</name>
<dbReference type="PANTHER" id="PTHR40980">
    <property type="entry name" value="PLUG DOMAIN-CONTAINING PROTEIN"/>
    <property type="match status" value="1"/>
</dbReference>
<dbReference type="InterPro" id="IPR036942">
    <property type="entry name" value="Beta-barrel_TonB_sf"/>
</dbReference>
<evidence type="ECO:0000256" key="1">
    <source>
        <dbReference type="ARBA" id="ARBA00004442"/>
    </source>
</evidence>
<protein>
    <submittedName>
        <fullName evidence="8">TonB-dependent receptor</fullName>
    </submittedName>
</protein>
<feature type="domain" description="TonB-dependent receptor plug" evidence="7">
    <location>
        <begin position="55"/>
        <end position="161"/>
    </location>
</feature>